<dbReference type="PROSITE" id="PS50967">
    <property type="entry name" value="HRDC"/>
    <property type="match status" value="1"/>
</dbReference>
<evidence type="ECO:0000313" key="2">
    <source>
        <dbReference type="EMBL" id="MFH4984347.1"/>
    </source>
</evidence>
<dbReference type="Gene3D" id="1.10.150.80">
    <property type="entry name" value="HRDC domain"/>
    <property type="match status" value="1"/>
</dbReference>
<comment type="caution">
    <text evidence="2">The sequence shown here is derived from an EMBL/GenBank/DDBJ whole genome shotgun (WGS) entry which is preliminary data.</text>
</comment>
<evidence type="ECO:0000313" key="3">
    <source>
        <dbReference type="Proteomes" id="UP001608902"/>
    </source>
</evidence>
<accession>A0ABD6F3I2</accession>
<dbReference type="InterPro" id="IPR044876">
    <property type="entry name" value="HRDC_dom_sf"/>
</dbReference>
<gene>
    <name evidence="2" type="ORF">AB6A40_011056</name>
</gene>
<proteinExistence type="predicted"/>
<protein>
    <recommendedName>
        <fullName evidence="1">HRDC domain-containing protein</fullName>
    </recommendedName>
</protein>
<evidence type="ECO:0000259" key="1">
    <source>
        <dbReference type="PROSITE" id="PS50967"/>
    </source>
</evidence>
<feature type="domain" description="HRDC" evidence="1">
    <location>
        <begin position="5"/>
        <end position="86"/>
    </location>
</feature>
<dbReference type="AlphaFoldDB" id="A0ABD6F3I2"/>
<organism evidence="2 3">
    <name type="scientific">Gnathostoma spinigerum</name>
    <dbReference type="NCBI Taxonomy" id="75299"/>
    <lineage>
        <taxon>Eukaryota</taxon>
        <taxon>Metazoa</taxon>
        <taxon>Ecdysozoa</taxon>
        <taxon>Nematoda</taxon>
        <taxon>Chromadorea</taxon>
        <taxon>Rhabditida</taxon>
        <taxon>Spirurina</taxon>
        <taxon>Gnathostomatomorpha</taxon>
        <taxon>Gnathostomatoidea</taxon>
        <taxon>Gnathostomatidae</taxon>
        <taxon>Gnathostoma</taxon>
    </lineage>
</organism>
<dbReference type="SUPFAM" id="SSF47819">
    <property type="entry name" value="HRDC-like"/>
    <property type="match status" value="1"/>
</dbReference>
<reference evidence="2 3" key="1">
    <citation type="submission" date="2024-08" db="EMBL/GenBank/DDBJ databases">
        <title>Gnathostoma spinigerum genome.</title>
        <authorList>
            <person name="Gonzalez-Bertolin B."/>
            <person name="Monzon S."/>
            <person name="Zaballos A."/>
            <person name="Jimenez P."/>
            <person name="Dekumyoy P."/>
            <person name="Varona S."/>
            <person name="Cuesta I."/>
            <person name="Sumanam S."/>
            <person name="Adisakwattana P."/>
            <person name="Gasser R.B."/>
            <person name="Hernandez-Gonzalez A."/>
            <person name="Young N.D."/>
            <person name="Perteguer M.J."/>
        </authorList>
    </citation>
    <scope>NUCLEOTIDE SEQUENCE [LARGE SCALE GENOMIC DNA]</scope>
    <source>
        <strain evidence="2">AL3</strain>
        <tissue evidence="2">Liver</tissue>
    </source>
</reference>
<keyword evidence="3" id="KW-1185">Reference proteome</keyword>
<dbReference type="InterPro" id="IPR002121">
    <property type="entry name" value="HRDC_dom"/>
</dbReference>
<dbReference type="EMBL" id="JBGFUD010016848">
    <property type="protein sequence ID" value="MFH4984347.1"/>
    <property type="molecule type" value="Genomic_DNA"/>
</dbReference>
<name>A0ABD6F3I2_9BILA</name>
<dbReference type="FunFam" id="1.10.150.80:FF:000019">
    <property type="entry name" value="ATP-dependent DNA helicase"/>
    <property type="match status" value="1"/>
</dbReference>
<sequence length="213" mass="23916">MGKHADLFRKCHTALVKLFTEIGREQGYSSHLPLITAEGLEQIAALMPRTNSDLLQADGMNVRKVELYGPRIMALLKDFWIQVDEREQSEIREQLNKLKSSSTVVGGFRDKPGESFDDGGRQSTPFMGWKTNQEEVVSAGKLSGSWKTNLGCKMARGRGFRCYRKKTAASSNKIVASPRQSRQVRGRCRAAKRGNAVKKKERISLNPMLFPNL</sequence>
<dbReference type="Proteomes" id="UP001608902">
    <property type="component" value="Unassembled WGS sequence"/>
</dbReference>
<dbReference type="SMART" id="SM00341">
    <property type="entry name" value="HRDC"/>
    <property type="match status" value="1"/>
</dbReference>
<dbReference type="InterPro" id="IPR010997">
    <property type="entry name" value="HRDC-like_sf"/>
</dbReference>
<dbReference type="Pfam" id="PF00570">
    <property type="entry name" value="HRDC"/>
    <property type="match status" value="1"/>
</dbReference>